<feature type="region of interest" description="Disordered" evidence="1">
    <location>
        <begin position="142"/>
        <end position="164"/>
    </location>
</feature>
<dbReference type="EMBL" id="ARYH01000001">
    <property type="protein sequence ID" value="KCZ85607.1"/>
    <property type="molecule type" value="Genomic_DNA"/>
</dbReference>
<comment type="caution">
    <text evidence="2">The sequence shown here is derived from an EMBL/GenBank/DDBJ whole genome shotgun (WGS) entry which is preliminary data.</text>
</comment>
<evidence type="ECO:0000313" key="2">
    <source>
        <dbReference type="EMBL" id="KCZ85607.1"/>
    </source>
</evidence>
<evidence type="ECO:0008006" key="4">
    <source>
        <dbReference type="Google" id="ProtNLM"/>
    </source>
</evidence>
<dbReference type="PATRIC" id="fig|1280949.3.peg.1626"/>
<reference evidence="2 3" key="1">
    <citation type="journal article" date="2014" name="Antonie Van Leeuwenhoek">
        <title>Hyphomonas beringensis sp. nov. and Hyphomonas chukchiensis sp. nov., isolated from surface seawater of the Bering Sea and Chukchi Sea.</title>
        <authorList>
            <person name="Li C."/>
            <person name="Lai Q."/>
            <person name="Li G."/>
            <person name="Dong C."/>
            <person name="Wang J."/>
            <person name="Liao Y."/>
            <person name="Shao Z."/>
        </authorList>
    </citation>
    <scope>NUCLEOTIDE SEQUENCE [LARGE SCALE GENOMIC DNA]</scope>
    <source>
        <strain evidence="2 3">MHS-3</strain>
    </source>
</reference>
<dbReference type="InterPro" id="IPR007481">
    <property type="entry name" value="SspB"/>
</dbReference>
<dbReference type="InterPro" id="IPR036760">
    <property type="entry name" value="SspB-like_sf"/>
</dbReference>
<organism evidence="2 3">
    <name type="scientific">Hyphomonas adhaerens MHS-3</name>
    <dbReference type="NCBI Taxonomy" id="1280949"/>
    <lineage>
        <taxon>Bacteria</taxon>
        <taxon>Pseudomonadati</taxon>
        <taxon>Pseudomonadota</taxon>
        <taxon>Alphaproteobacteria</taxon>
        <taxon>Hyphomonadales</taxon>
        <taxon>Hyphomonadaceae</taxon>
        <taxon>Hyphomonas</taxon>
    </lineage>
</organism>
<dbReference type="SUPFAM" id="SSF101738">
    <property type="entry name" value="SspB-like"/>
    <property type="match status" value="1"/>
</dbReference>
<keyword evidence="3" id="KW-1185">Reference proteome</keyword>
<protein>
    <recommendedName>
        <fullName evidence="4">Stringent starvation protein B</fullName>
    </recommendedName>
</protein>
<dbReference type="Pfam" id="PF04386">
    <property type="entry name" value="SspB"/>
    <property type="match status" value="1"/>
</dbReference>
<dbReference type="Proteomes" id="UP000027446">
    <property type="component" value="Unassembled WGS sequence"/>
</dbReference>
<sequence length="176" mass="19666">MNERTSQKFNGDQHRAMTDYIGYEALTQAAMRGVVREALKRAKANGGLPGDHHFYITFRSKAPGVRMADYLTERFPVDMTIVVQHQFWDLEVHDGHFEIILKFSGVPQHLFVPYAAITRFVDPSVNFGLTFEAQDKDATVISPASDLAETNDDESEGEAAASEAGTVVNLDAFRRK</sequence>
<gene>
    <name evidence="2" type="ORF">HAD_07980</name>
</gene>
<dbReference type="AlphaFoldDB" id="A0A069E6C5"/>
<dbReference type="eggNOG" id="COG3814">
    <property type="taxonomic scope" value="Bacteria"/>
</dbReference>
<dbReference type="RefSeq" id="WP_241765323.1">
    <property type="nucleotide sequence ID" value="NZ_ARYH01000001.1"/>
</dbReference>
<evidence type="ECO:0000256" key="1">
    <source>
        <dbReference type="SAM" id="MobiDB-lite"/>
    </source>
</evidence>
<dbReference type="Gene3D" id="2.30.30.220">
    <property type="entry name" value="SspB-like"/>
    <property type="match status" value="1"/>
</dbReference>
<name>A0A069E6C5_9PROT</name>
<dbReference type="STRING" id="1280949.HAD_07980"/>
<proteinExistence type="predicted"/>
<accession>A0A069E6C5</accession>
<evidence type="ECO:0000313" key="3">
    <source>
        <dbReference type="Proteomes" id="UP000027446"/>
    </source>
</evidence>